<accession>A0A371GZN1</accession>
<proteinExistence type="predicted"/>
<protein>
    <submittedName>
        <fullName evidence="2">Uncharacterized protein</fullName>
    </submittedName>
</protein>
<dbReference type="EMBL" id="QJKJ01003992">
    <property type="protein sequence ID" value="RDX96007.1"/>
    <property type="molecule type" value="Genomic_DNA"/>
</dbReference>
<keyword evidence="3" id="KW-1185">Reference proteome</keyword>
<comment type="caution">
    <text evidence="2">The sequence shown here is derived from an EMBL/GenBank/DDBJ whole genome shotgun (WGS) entry which is preliminary data.</text>
</comment>
<feature type="region of interest" description="Disordered" evidence="1">
    <location>
        <begin position="111"/>
        <end position="156"/>
    </location>
</feature>
<reference evidence="2" key="1">
    <citation type="submission" date="2018-05" db="EMBL/GenBank/DDBJ databases">
        <title>Draft genome of Mucuna pruriens seed.</title>
        <authorList>
            <person name="Nnadi N.E."/>
            <person name="Vos R."/>
            <person name="Hasami M.H."/>
            <person name="Devisetty U.K."/>
            <person name="Aguiy J.C."/>
        </authorList>
    </citation>
    <scope>NUCLEOTIDE SEQUENCE [LARGE SCALE GENOMIC DNA]</scope>
    <source>
        <strain evidence="2">JCA_2017</strain>
    </source>
</reference>
<feature type="non-terminal residue" evidence="2">
    <location>
        <position position="1"/>
    </location>
</feature>
<gene>
    <name evidence="2" type="ORF">CR513_21386</name>
</gene>
<evidence type="ECO:0000313" key="3">
    <source>
        <dbReference type="Proteomes" id="UP000257109"/>
    </source>
</evidence>
<evidence type="ECO:0000313" key="2">
    <source>
        <dbReference type="EMBL" id="RDX96007.1"/>
    </source>
</evidence>
<dbReference type="AlphaFoldDB" id="A0A371GZN1"/>
<evidence type="ECO:0000256" key="1">
    <source>
        <dbReference type="SAM" id="MobiDB-lite"/>
    </source>
</evidence>
<feature type="compositionally biased region" description="Basic and acidic residues" evidence="1">
    <location>
        <begin position="137"/>
        <end position="147"/>
    </location>
</feature>
<organism evidence="2 3">
    <name type="scientific">Mucuna pruriens</name>
    <name type="common">Velvet bean</name>
    <name type="synonym">Dolichos pruriens</name>
    <dbReference type="NCBI Taxonomy" id="157652"/>
    <lineage>
        <taxon>Eukaryota</taxon>
        <taxon>Viridiplantae</taxon>
        <taxon>Streptophyta</taxon>
        <taxon>Embryophyta</taxon>
        <taxon>Tracheophyta</taxon>
        <taxon>Spermatophyta</taxon>
        <taxon>Magnoliopsida</taxon>
        <taxon>eudicotyledons</taxon>
        <taxon>Gunneridae</taxon>
        <taxon>Pentapetalae</taxon>
        <taxon>rosids</taxon>
        <taxon>fabids</taxon>
        <taxon>Fabales</taxon>
        <taxon>Fabaceae</taxon>
        <taxon>Papilionoideae</taxon>
        <taxon>50 kb inversion clade</taxon>
        <taxon>NPAAA clade</taxon>
        <taxon>indigoferoid/millettioid clade</taxon>
        <taxon>Phaseoleae</taxon>
        <taxon>Mucuna</taxon>
    </lineage>
</organism>
<dbReference type="Proteomes" id="UP000257109">
    <property type="component" value="Unassembled WGS sequence"/>
</dbReference>
<name>A0A371GZN1_MUCPR</name>
<sequence>MDLLKEERKMTHIQECTTNARVAKRYNVTVFPRPIRKDGLVLRMTLMGAATNKLTPNWEGLFRVREEVGHGAFKLEHLDGRPIPRTWNASNDIFLLIDDHLDANSAANMLCAKNPKTHKRRPIPRAKNSKTHKRRSVPKEKILRPIRGDQCPGQKS</sequence>
<feature type="compositionally biased region" description="Basic residues" evidence="1">
    <location>
        <begin position="115"/>
        <end position="136"/>
    </location>
</feature>